<feature type="coiled-coil region" evidence="1">
    <location>
        <begin position="403"/>
        <end position="437"/>
    </location>
</feature>
<reference evidence="4 5" key="1">
    <citation type="journal article" date="2019" name="Sci. Rep.">
        <title>Nanopore sequencing improves the draft genome of the human pathogenic amoeba Naegleria fowleri.</title>
        <authorList>
            <person name="Liechti N."/>
            <person name="Schurch N."/>
            <person name="Bruggmann R."/>
            <person name="Wittwer M."/>
        </authorList>
    </citation>
    <scope>NUCLEOTIDE SEQUENCE [LARGE SCALE GENOMIC DNA]</scope>
    <source>
        <strain evidence="4 5">ATCC 30894</strain>
    </source>
</reference>
<dbReference type="Proteomes" id="UP000444721">
    <property type="component" value="Unassembled WGS sequence"/>
</dbReference>
<dbReference type="PROSITE" id="PS50021">
    <property type="entry name" value="CH"/>
    <property type="match status" value="1"/>
</dbReference>
<dbReference type="Pfam" id="PF00307">
    <property type="entry name" value="CH"/>
    <property type="match status" value="1"/>
</dbReference>
<accession>A0A6A5C212</accession>
<organism evidence="4 5">
    <name type="scientific">Naegleria fowleri</name>
    <name type="common">Brain eating amoeba</name>
    <dbReference type="NCBI Taxonomy" id="5763"/>
    <lineage>
        <taxon>Eukaryota</taxon>
        <taxon>Discoba</taxon>
        <taxon>Heterolobosea</taxon>
        <taxon>Tetramitia</taxon>
        <taxon>Eutetramitia</taxon>
        <taxon>Vahlkampfiidae</taxon>
        <taxon>Naegleria</taxon>
    </lineage>
</organism>
<evidence type="ECO:0000259" key="3">
    <source>
        <dbReference type="PROSITE" id="PS50021"/>
    </source>
</evidence>
<dbReference type="VEuPathDB" id="AmoebaDB:NF0109910"/>
<feature type="compositionally biased region" description="Polar residues" evidence="2">
    <location>
        <begin position="129"/>
        <end position="152"/>
    </location>
</feature>
<feature type="region of interest" description="Disordered" evidence="2">
    <location>
        <begin position="1"/>
        <end position="87"/>
    </location>
</feature>
<keyword evidence="1" id="KW-0175">Coiled coil</keyword>
<feature type="domain" description="Calponin-homology (CH)" evidence="3">
    <location>
        <begin position="896"/>
        <end position="1016"/>
    </location>
</feature>
<feature type="compositionally biased region" description="Basic and acidic residues" evidence="2">
    <location>
        <begin position="40"/>
        <end position="49"/>
    </location>
</feature>
<sequence length="1294" mass="149495">MQQLPPVKSTSDASENDEEQQHVSSSTTTPLKTTTPFLSDQDHNHHVVNNDDEDDEITTRTTRTTITSSGHPSVSTHPMNVSPSSFSSQPEQQQFFQIPKLALSNLHPSNPMNDASQVTHTTQPPPQPFNNYMNNYSSVPSHHNNHQSIPNTYSPNSSRSHHSNHSNYSNPLLFMNNSTNQGYPPFNNNYHYNSSSMMNGGVMYSTPSPMSTSRRHRYMMTSSMMMMMNNHPMTSSTTPSSQRFSMTSPMSHRNYPSHLLNHSSSTPSLWKNVDTSGMVPIMSSTTTPYLHHYNWNGGGQQPVNMYAVPPSQQPSQQFNSFHTMSQPTTPEMVDSQLSSCSGMIMSSSTNARMSSLEEEHSAVDALCERQFDRLFQGVGALLDESEREVEQLRMWNEKTCEEIDFLNQVRENLVFQCEELTRELEKEKSNVLSKTKEIETIKFDLELKNLENRNFERQIFTLKQQIAESSDVINRLETNLSNKEKQLVKLDEDMRKEVETVTQRLTEEIKRKEKMLADVEEEHKLKTAEIISLNRKLENCNIELADFKSLKDRMEKQIDQLKLENKTLKNNNEGYLNIIEQQNKTINRINCSIKEKENDIDQKENERQSIYSELMSLKRTTSEKDIVMNERQTELNILKKKLEQKEEETLRLHTQLDQEREKSRILQEEKTELRNQFQKEKEEKNLLEHQTKLLENKLGAIDSGAKEALVENDHLKKENEECRQKLQTYTQEIDRLNKQLVELITKNSDNEREIKQKLQEIDDKSFTIQSKEKEIQRLNECLKDKDVELSKLTQENQDIQSKTNSLNTQIQSLTIDLNDSMEECDRLRQYLTEEKSFIIESDPTLKLVLMMKQEGFTIDDNYIDRVRGKSIFNLLRAGIGIGKDKTDIERKNEETIFAEKALSNWLAQLLPNDYKLEQTLYENISDGTMLCKMIDTIFKEVQPCDHVKCDSSLLRNRRNDSDNISVYLEYCKKLELKSFFEPNMIFKVLEAQRQDDMNSVFKERALIVCNIAQVFELSVKCAITPRKKDEILTTLFVAKQEREQNSPLQSSRSRSTSVTLTKIDRRQKRNSFAFTNLSVPFSKSGTESVSPKSAILSRDTSNSWFGSNNSSPVHLSSQSRLSIPNLSPFTISPRDSSGGSARSSSTGIEDDIWLEHMIEDMKLSLLNEQQKFCLKYYLNMSGSYFINEEQRDEFMNLLSKCKFVQFDFSGCLPFFNFFSVDKEVCELLNRLSENKHALRADFSSFNLKPHIKIVEQFIASTTVKYLVLKDCGLDEQDKVALKQLAKKHDVYVDL</sequence>
<dbReference type="RefSeq" id="XP_044563992.1">
    <property type="nucleotide sequence ID" value="XM_044704727.1"/>
</dbReference>
<feature type="coiled-coil region" evidence="1">
    <location>
        <begin position="466"/>
        <end position="809"/>
    </location>
</feature>
<evidence type="ECO:0000313" key="4">
    <source>
        <dbReference type="EMBL" id="KAF0979279.1"/>
    </source>
</evidence>
<dbReference type="CDD" id="cd00014">
    <property type="entry name" value="CH_SF"/>
    <property type="match status" value="1"/>
</dbReference>
<dbReference type="InterPro" id="IPR036872">
    <property type="entry name" value="CH_dom_sf"/>
</dbReference>
<gene>
    <name evidence="4" type="ORF">FDP41_001622</name>
</gene>
<comment type="caution">
    <text evidence="4">The sequence shown here is derived from an EMBL/GenBank/DDBJ whole genome shotgun (WGS) entry which is preliminary data.</text>
</comment>
<name>A0A6A5C212_NAEFO</name>
<dbReference type="EMBL" id="VFQX01000027">
    <property type="protein sequence ID" value="KAF0979279.1"/>
    <property type="molecule type" value="Genomic_DNA"/>
</dbReference>
<feature type="compositionally biased region" description="Polar residues" evidence="2">
    <location>
        <begin position="68"/>
        <end position="81"/>
    </location>
</feature>
<feature type="region of interest" description="Disordered" evidence="2">
    <location>
        <begin position="112"/>
        <end position="176"/>
    </location>
</feature>
<evidence type="ECO:0000313" key="5">
    <source>
        <dbReference type="Proteomes" id="UP000444721"/>
    </source>
</evidence>
<dbReference type="SUPFAM" id="SSF47576">
    <property type="entry name" value="Calponin-homology domain, CH-domain"/>
    <property type="match status" value="1"/>
</dbReference>
<dbReference type="OrthoDB" id="10370221at2759"/>
<dbReference type="InterPro" id="IPR001715">
    <property type="entry name" value="CH_dom"/>
</dbReference>
<keyword evidence="5" id="KW-1185">Reference proteome</keyword>
<feature type="compositionally biased region" description="Polar residues" evidence="2">
    <location>
        <begin position="1"/>
        <end position="13"/>
    </location>
</feature>
<proteinExistence type="predicted"/>
<dbReference type="VEuPathDB" id="AmoebaDB:NF0109920"/>
<dbReference type="VEuPathDB" id="AmoebaDB:FDP41_001622"/>
<protein>
    <recommendedName>
        <fullName evidence="3">Calponin-homology (CH) domain-containing protein</fullName>
    </recommendedName>
</protein>
<dbReference type="Gene3D" id="1.10.418.10">
    <property type="entry name" value="Calponin-like domain"/>
    <property type="match status" value="1"/>
</dbReference>
<dbReference type="VEuPathDB" id="AmoebaDB:NfTy_054220"/>
<dbReference type="GeneID" id="68108840"/>
<evidence type="ECO:0000256" key="2">
    <source>
        <dbReference type="SAM" id="MobiDB-lite"/>
    </source>
</evidence>
<evidence type="ECO:0000256" key="1">
    <source>
        <dbReference type="SAM" id="Coils"/>
    </source>
</evidence>
<feature type="compositionally biased region" description="Low complexity" evidence="2">
    <location>
        <begin position="24"/>
        <end position="39"/>
    </location>
</feature>